<dbReference type="InterPro" id="IPR036250">
    <property type="entry name" value="AcylCo_DH-like_C"/>
</dbReference>
<dbReference type="EMBL" id="UINC01011239">
    <property type="protein sequence ID" value="SVA49692.1"/>
    <property type="molecule type" value="Genomic_DNA"/>
</dbReference>
<sequence length="288" mass="29498">MDLDLTEDQEAIRDVFADFFTSETGPERARAAEPVGFDAAAWERLMETGAPGMGVDADLGGGGASLADLAVVAEEAGARIAPLPLVDHQVTARLLANMGGCDDDVLSGAVIAGLAVRPVEDGTARTVPTGAVAGRLVALDGDRLIAVDGPPGDPLANHGCLPLAHREVSEATVLAEGPEAIAAYDRALDEWRTLTASTLVGITRTALDLGVAYVKEREQFGRPVGSFQAVQHLLADLPGLLDGARLLTAKAAWAGDRASAGESGVLDVDANDVTDFGALATMALVVAG</sequence>
<organism evidence="8">
    <name type="scientific">marine metagenome</name>
    <dbReference type="NCBI Taxonomy" id="408172"/>
    <lineage>
        <taxon>unclassified sequences</taxon>
        <taxon>metagenomes</taxon>
        <taxon>ecological metagenomes</taxon>
    </lineage>
</organism>
<dbReference type="SUPFAM" id="SSF56645">
    <property type="entry name" value="Acyl-CoA dehydrogenase NM domain-like"/>
    <property type="match status" value="1"/>
</dbReference>
<evidence type="ECO:0008006" key="9">
    <source>
        <dbReference type="Google" id="ProtNLM"/>
    </source>
</evidence>
<gene>
    <name evidence="8" type="ORF">METZ01_LOCUS102546</name>
</gene>
<dbReference type="GO" id="GO:0003995">
    <property type="term" value="F:acyl-CoA dehydrogenase activity"/>
    <property type="evidence" value="ECO:0007669"/>
    <property type="project" value="TreeGrafter"/>
</dbReference>
<dbReference type="PANTHER" id="PTHR43884">
    <property type="entry name" value="ACYL-COA DEHYDROGENASE"/>
    <property type="match status" value="1"/>
</dbReference>
<feature type="domain" description="Acyl-CoA dehydrogenase/oxidase N-terminal" evidence="7">
    <location>
        <begin position="6"/>
        <end position="97"/>
    </location>
</feature>
<reference evidence="8" key="1">
    <citation type="submission" date="2018-05" db="EMBL/GenBank/DDBJ databases">
        <authorList>
            <person name="Lanie J.A."/>
            <person name="Ng W.-L."/>
            <person name="Kazmierczak K.M."/>
            <person name="Andrzejewski T.M."/>
            <person name="Davidsen T.M."/>
            <person name="Wayne K.J."/>
            <person name="Tettelin H."/>
            <person name="Glass J.I."/>
            <person name="Rusch D."/>
            <person name="Podicherti R."/>
            <person name="Tsui H.-C.T."/>
            <person name="Winkler M.E."/>
        </authorList>
    </citation>
    <scope>NUCLEOTIDE SEQUENCE</scope>
</reference>
<dbReference type="Pfam" id="PF00441">
    <property type="entry name" value="Acyl-CoA_dh_1"/>
    <property type="match status" value="1"/>
</dbReference>
<dbReference type="PANTHER" id="PTHR43884:SF20">
    <property type="entry name" value="ACYL-COA DEHYDROGENASE FADE28"/>
    <property type="match status" value="1"/>
</dbReference>
<protein>
    <recommendedName>
        <fullName evidence="9">Acyl-CoA dehydrogenase</fullName>
    </recommendedName>
</protein>
<evidence type="ECO:0000256" key="4">
    <source>
        <dbReference type="ARBA" id="ARBA00022827"/>
    </source>
</evidence>
<comment type="cofactor">
    <cofactor evidence="1">
        <name>FAD</name>
        <dbReference type="ChEBI" id="CHEBI:57692"/>
    </cofactor>
</comment>
<dbReference type="InterPro" id="IPR009100">
    <property type="entry name" value="AcylCoA_DH/oxidase_NM_dom_sf"/>
</dbReference>
<evidence type="ECO:0000256" key="2">
    <source>
        <dbReference type="ARBA" id="ARBA00009347"/>
    </source>
</evidence>
<evidence type="ECO:0000313" key="8">
    <source>
        <dbReference type="EMBL" id="SVA49692.1"/>
    </source>
</evidence>
<keyword evidence="4" id="KW-0274">FAD</keyword>
<evidence type="ECO:0000256" key="5">
    <source>
        <dbReference type="ARBA" id="ARBA00023002"/>
    </source>
</evidence>
<dbReference type="Gene3D" id="1.10.540.10">
    <property type="entry name" value="Acyl-CoA dehydrogenase/oxidase, N-terminal domain"/>
    <property type="match status" value="1"/>
</dbReference>
<evidence type="ECO:0000259" key="7">
    <source>
        <dbReference type="Pfam" id="PF02771"/>
    </source>
</evidence>
<proteinExistence type="inferred from homology"/>
<dbReference type="Gene3D" id="1.20.140.10">
    <property type="entry name" value="Butyryl-CoA Dehydrogenase, subunit A, domain 3"/>
    <property type="match status" value="1"/>
</dbReference>
<dbReference type="SUPFAM" id="SSF47203">
    <property type="entry name" value="Acyl-CoA dehydrogenase C-terminal domain-like"/>
    <property type="match status" value="1"/>
</dbReference>
<feature type="domain" description="Acyl-CoA dehydrogenase/oxidase C-terminal" evidence="6">
    <location>
        <begin position="186"/>
        <end position="258"/>
    </location>
</feature>
<dbReference type="Pfam" id="PF02771">
    <property type="entry name" value="Acyl-CoA_dh_N"/>
    <property type="match status" value="1"/>
</dbReference>
<evidence type="ECO:0000256" key="3">
    <source>
        <dbReference type="ARBA" id="ARBA00022630"/>
    </source>
</evidence>
<name>A0A381WB37_9ZZZZ</name>
<evidence type="ECO:0000259" key="6">
    <source>
        <dbReference type="Pfam" id="PF00441"/>
    </source>
</evidence>
<dbReference type="InterPro" id="IPR013786">
    <property type="entry name" value="AcylCoA_DH/ox_N"/>
</dbReference>
<dbReference type="InterPro" id="IPR037069">
    <property type="entry name" value="AcylCoA_DH/ox_N_sf"/>
</dbReference>
<comment type="similarity">
    <text evidence="2">Belongs to the acyl-CoA dehydrogenase family.</text>
</comment>
<feature type="non-terminal residue" evidence="8">
    <location>
        <position position="288"/>
    </location>
</feature>
<dbReference type="AlphaFoldDB" id="A0A381WB37"/>
<keyword evidence="5" id="KW-0560">Oxidoreductase</keyword>
<dbReference type="GO" id="GO:0050660">
    <property type="term" value="F:flavin adenine dinucleotide binding"/>
    <property type="evidence" value="ECO:0007669"/>
    <property type="project" value="InterPro"/>
</dbReference>
<evidence type="ECO:0000256" key="1">
    <source>
        <dbReference type="ARBA" id="ARBA00001974"/>
    </source>
</evidence>
<accession>A0A381WB37</accession>
<dbReference type="InterPro" id="IPR009075">
    <property type="entry name" value="AcylCo_DH/oxidase_C"/>
</dbReference>
<keyword evidence="3" id="KW-0285">Flavoprotein</keyword>